<accession>A0A5N0TCQ6</accession>
<dbReference type="Gene3D" id="3.40.630.10">
    <property type="entry name" value="Zn peptidases"/>
    <property type="match status" value="1"/>
</dbReference>
<dbReference type="NCBIfam" id="NF007897">
    <property type="entry name" value="PRK10602.1"/>
    <property type="match status" value="1"/>
</dbReference>
<sequence length="240" mass="25622">MSNLVQVPRSEKGLLRHPAHRYGTSERGVALEFFGPDAGPVDLLVMASMHGDECDSTVALSEALRVVPNGALANPVILSVNPDGILRGTRCNANGVDLNRNWPASNWSPEPVRYKDHGKTVQDIELSTGASAGSEAETQHLLALVERLRPRAIVSLHAPLGCIDDPDDSALGRWIAAETDLPLVPDVGYATPGSFGSWCAEKGIPIITWELPADPLPAVIDSHAPVLFKLITGTYIDEVG</sequence>
<dbReference type="InterPro" id="IPR000834">
    <property type="entry name" value="Peptidase_M14"/>
</dbReference>
<proteinExistence type="predicted"/>
<dbReference type="SUPFAM" id="SSF53187">
    <property type="entry name" value="Zn-dependent exopeptidases"/>
    <property type="match status" value="1"/>
</dbReference>
<organism evidence="2 3">
    <name type="scientific">Marinihelvus fidelis</name>
    <dbReference type="NCBI Taxonomy" id="2613842"/>
    <lineage>
        <taxon>Bacteria</taxon>
        <taxon>Pseudomonadati</taxon>
        <taxon>Pseudomonadota</taxon>
        <taxon>Gammaproteobacteria</taxon>
        <taxon>Chromatiales</taxon>
        <taxon>Wenzhouxiangellaceae</taxon>
        <taxon>Marinihelvus</taxon>
    </lineage>
</organism>
<dbReference type="GO" id="GO:0004181">
    <property type="term" value="F:metallocarboxypeptidase activity"/>
    <property type="evidence" value="ECO:0007669"/>
    <property type="project" value="InterPro"/>
</dbReference>
<keyword evidence="3" id="KW-1185">Reference proteome</keyword>
<dbReference type="AlphaFoldDB" id="A0A5N0TCQ6"/>
<protein>
    <submittedName>
        <fullName evidence="2">Murein tripeptide amidase MpaA</fullName>
    </submittedName>
</protein>
<dbReference type="EMBL" id="VYXP01000003">
    <property type="protein sequence ID" value="KAA9132785.1"/>
    <property type="molecule type" value="Genomic_DNA"/>
</dbReference>
<evidence type="ECO:0000313" key="3">
    <source>
        <dbReference type="Proteomes" id="UP000325372"/>
    </source>
</evidence>
<dbReference type="Proteomes" id="UP000325372">
    <property type="component" value="Unassembled WGS sequence"/>
</dbReference>
<gene>
    <name evidence="2" type="primary">mpaA</name>
    <name evidence="2" type="ORF">F3N42_06130</name>
</gene>
<dbReference type="GO" id="GO:0006508">
    <property type="term" value="P:proteolysis"/>
    <property type="evidence" value="ECO:0007669"/>
    <property type="project" value="InterPro"/>
</dbReference>
<feature type="domain" description="Peptidase M14" evidence="1">
    <location>
        <begin position="76"/>
        <end position="158"/>
    </location>
</feature>
<name>A0A5N0TCQ6_9GAMM</name>
<evidence type="ECO:0000313" key="2">
    <source>
        <dbReference type="EMBL" id="KAA9132785.1"/>
    </source>
</evidence>
<dbReference type="Pfam" id="PF00246">
    <property type="entry name" value="Peptidase_M14"/>
    <property type="match status" value="1"/>
</dbReference>
<evidence type="ECO:0000259" key="1">
    <source>
        <dbReference type="Pfam" id="PF00246"/>
    </source>
</evidence>
<dbReference type="GO" id="GO:0008270">
    <property type="term" value="F:zinc ion binding"/>
    <property type="evidence" value="ECO:0007669"/>
    <property type="project" value="InterPro"/>
</dbReference>
<dbReference type="RefSeq" id="WP_150863507.1">
    <property type="nucleotide sequence ID" value="NZ_VYXP01000003.1"/>
</dbReference>
<comment type="caution">
    <text evidence="2">The sequence shown here is derived from an EMBL/GenBank/DDBJ whole genome shotgun (WGS) entry which is preliminary data.</text>
</comment>
<reference evidence="2 3" key="1">
    <citation type="submission" date="2019-09" db="EMBL/GenBank/DDBJ databases">
        <title>Wenzhouxiangella sp. Genome sequencing and assembly.</title>
        <authorList>
            <person name="Zhang R."/>
        </authorList>
    </citation>
    <scope>NUCLEOTIDE SEQUENCE [LARGE SCALE GENOMIC DNA]</scope>
    <source>
        <strain evidence="2 3">W260</strain>
    </source>
</reference>